<keyword evidence="2" id="KW-1185">Reference proteome</keyword>
<evidence type="ECO:0000313" key="1">
    <source>
        <dbReference type="EMBL" id="GIY75954.1"/>
    </source>
</evidence>
<comment type="caution">
    <text evidence="1">The sequence shown here is derived from an EMBL/GenBank/DDBJ whole genome shotgun (WGS) entry which is preliminary data.</text>
</comment>
<evidence type="ECO:0000313" key="2">
    <source>
        <dbReference type="Proteomes" id="UP001054945"/>
    </source>
</evidence>
<proteinExistence type="predicted"/>
<organism evidence="1 2">
    <name type="scientific">Caerostris extrusa</name>
    <name type="common">Bark spider</name>
    <name type="synonym">Caerostris bankana</name>
    <dbReference type="NCBI Taxonomy" id="172846"/>
    <lineage>
        <taxon>Eukaryota</taxon>
        <taxon>Metazoa</taxon>
        <taxon>Ecdysozoa</taxon>
        <taxon>Arthropoda</taxon>
        <taxon>Chelicerata</taxon>
        <taxon>Arachnida</taxon>
        <taxon>Araneae</taxon>
        <taxon>Araneomorphae</taxon>
        <taxon>Entelegynae</taxon>
        <taxon>Araneoidea</taxon>
        <taxon>Araneidae</taxon>
        <taxon>Caerostris</taxon>
    </lineage>
</organism>
<gene>
    <name evidence="1" type="ORF">CEXT_116541</name>
</gene>
<dbReference type="Proteomes" id="UP001054945">
    <property type="component" value="Unassembled WGS sequence"/>
</dbReference>
<name>A0AAV4W177_CAEEX</name>
<reference evidence="1 2" key="1">
    <citation type="submission" date="2021-06" db="EMBL/GenBank/DDBJ databases">
        <title>Caerostris extrusa draft genome.</title>
        <authorList>
            <person name="Kono N."/>
            <person name="Arakawa K."/>
        </authorList>
    </citation>
    <scope>NUCLEOTIDE SEQUENCE [LARGE SCALE GENOMIC DNA]</scope>
</reference>
<sequence length="92" mass="10506">MNSILKDSFPLYSMKKRGWGVSGFKKGRTTTKDDEPRAGGLVEVTIFEIIKKTHKIILEDSRLKLTRLSETFKITKENLGNILHDILGMEKL</sequence>
<protein>
    <submittedName>
        <fullName evidence="1">Uncharacterized protein</fullName>
    </submittedName>
</protein>
<accession>A0AAV4W177</accession>
<dbReference type="AlphaFoldDB" id="A0AAV4W177"/>
<dbReference type="EMBL" id="BPLR01015421">
    <property type="protein sequence ID" value="GIY75954.1"/>
    <property type="molecule type" value="Genomic_DNA"/>
</dbReference>